<dbReference type="EMBL" id="LSRS01000002">
    <property type="protein sequence ID" value="KAF1086232.1"/>
    <property type="molecule type" value="Genomic_DNA"/>
</dbReference>
<organism evidence="1 2">
    <name type="scientific">Sporotomaculum syntrophicum</name>
    <dbReference type="NCBI Taxonomy" id="182264"/>
    <lineage>
        <taxon>Bacteria</taxon>
        <taxon>Bacillati</taxon>
        <taxon>Bacillota</taxon>
        <taxon>Clostridia</taxon>
        <taxon>Eubacteriales</taxon>
        <taxon>Desulfallaceae</taxon>
        <taxon>Sporotomaculum</taxon>
    </lineage>
</organism>
<reference evidence="1" key="1">
    <citation type="submission" date="2016-02" db="EMBL/GenBank/DDBJ databases">
        <title>Draft Genome Sequence of Sporotomaculum syntrophicum Strain FB, a Syntrophic Benzoate Degrader.</title>
        <authorList>
            <person name="Nobu M.K."/>
            <person name="Narihiro T."/>
            <person name="Qiu Y.-L."/>
            <person name="Ohashi A."/>
            <person name="Liu W.-T."/>
            <person name="Yuji S."/>
        </authorList>
    </citation>
    <scope>NUCLEOTIDE SEQUENCE</scope>
    <source>
        <strain evidence="1">FB</strain>
    </source>
</reference>
<dbReference type="OrthoDB" id="1808533at2"/>
<keyword evidence="2" id="KW-1185">Reference proteome</keyword>
<dbReference type="AlphaFoldDB" id="A0A9D3AYM3"/>
<evidence type="ECO:0000313" key="2">
    <source>
        <dbReference type="Proteomes" id="UP000798488"/>
    </source>
</evidence>
<accession>A0A9D3AYM3</accession>
<comment type="caution">
    <text evidence="1">The sequence shown here is derived from an EMBL/GenBank/DDBJ whole genome shotgun (WGS) entry which is preliminary data.</text>
</comment>
<evidence type="ECO:0000313" key="1">
    <source>
        <dbReference type="EMBL" id="KAF1086232.1"/>
    </source>
</evidence>
<protein>
    <submittedName>
        <fullName evidence="1">Uncharacterized protein</fullName>
    </submittedName>
</protein>
<gene>
    <name evidence="1" type="ORF">SPSYN_00976</name>
</gene>
<name>A0A9D3AYM3_9FIRM</name>
<dbReference type="RefSeq" id="WP_161821344.1">
    <property type="nucleotide sequence ID" value="NZ_LSRS01000002.1"/>
</dbReference>
<proteinExistence type="predicted"/>
<dbReference type="Proteomes" id="UP000798488">
    <property type="component" value="Unassembled WGS sequence"/>
</dbReference>
<sequence length="242" mass="26628">MFIKDEWRLIEKHQLAEQPWLVKQLAGLAEGPGALEERVEILLLLCQLPLNKQAVAISACIDRDKLWEDLLDREEYGAALNLLHSALARWLPDIGEFSDLKWLFSGLLQVKRQAVGKKARVVFNTVSGSQVWESAAMLEALIEDALGAAAEAWVRCLRGPGGGHRVLEIPQALADPDLAESIISELARDPQALTLLLEDVRPQPSDVGLTLEQYVALLESGVEAARYCLDTIMAGITVSSEK</sequence>